<dbReference type="Pfam" id="PF02687">
    <property type="entry name" value="FtsX"/>
    <property type="match status" value="2"/>
</dbReference>
<dbReference type="Proteomes" id="UP000619078">
    <property type="component" value="Unassembled WGS sequence"/>
</dbReference>
<keyword evidence="10" id="KW-1185">Reference proteome</keyword>
<feature type="domain" description="MacB-like periplasmic core" evidence="8">
    <location>
        <begin position="475"/>
        <end position="629"/>
    </location>
</feature>
<keyword evidence="4 6" id="KW-1133">Transmembrane helix</keyword>
<protein>
    <submittedName>
        <fullName evidence="9">ABC transporter permease</fullName>
    </submittedName>
</protein>
<dbReference type="PANTHER" id="PTHR30572">
    <property type="entry name" value="MEMBRANE COMPONENT OF TRANSPORTER-RELATED"/>
    <property type="match status" value="1"/>
</dbReference>
<keyword evidence="5 6" id="KW-0472">Membrane</keyword>
<evidence type="ECO:0000256" key="5">
    <source>
        <dbReference type="ARBA" id="ARBA00023136"/>
    </source>
</evidence>
<evidence type="ECO:0000313" key="9">
    <source>
        <dbReference type="EMBL" id="MBD1394234.1"/>
    </source>
</evidence>
<evidence type="ECO:0000256" key="4">
    <source>
        <dbReference type="ARBA" id="ARBA00022989"/>
    </source>
</evidence>
<evidence type="ECO:0000313" key="10">
    <source>
        <dbReference type="Proteomes" id="UP000619078"/>
    </source>
</evidence>
<feature type="transmembrane region" description="Helical" evidence="6">
    <location>
        <begin position="711"/>
        <end position="735"/>
    </location>
</feature>
<dbReference type="InterPro" id="IPR050250">
    <property type="entry name" value="Macrolide_Exporter_MacB"/>
</dbReference>
<gene>
    <name evidence="9" type="ORF">IDJ76_14085</name>
</gene>
<name>A0A926NYX8_9SPHI</name>
<feature type="transmembrane region" description="Helical" evidence="6">
    <location>
        <begin position="21"/>
        <end position="43"/>
    </location>
</feature>
<dbReference type="Pfam" id="PF12704">
    <property type="entry name" value="MacB_PCD"/>
    <property type="match status" value="2"/>
</dbReference>
<dbReference type="InterPro" id="IPR025857">
    <property type="entry name" value="MacB_PCD"/>
</dbReference>
<keyword evidence="3 6" id="KW-0812">Transmembrane</keyword>
<evidence type="ECO:0000256" key="2">
    <source>
        <dbReference type="ARBA" id="ARBA00022475"/>
    </source>
</evidence>
<feature type="transmembrane region" description="Helical" evidence="6">
    <location>
        <begin position="331"/>
        <end position="358"/>
    </location>
</feature>
<dbReference type="GO" id="GO:0022857">
    <property type="term" value="F:transmembrane transporter activity"/>
    <property type="evidence" value="ECO:0007669"/>
    <property type="project" value="TreeGrafter"/>
</dbReference>
<dbReference type="GO" id="GO:0005886">
    <property type="term" value="C:plasma membrane"/>
    <property type="evidence" value="ECO:0007669"/>
    <property type="project" value="UniProtKB-SubCell"/>
</dbReference>
<feature type="transmembrane region" description="Helical" evidence="6">
    <location>
        <begin position="378"/>
        <end position="405"/>
    </location>
</feature>
<proteinExistence type="predicted"/>
<evidence type="ECO:0000259" key="8">
    <source>
        <dbReference type="Pfam" id="PF12704"/>
    </source>
</evidence>
<feature type="transmembrane region" description="Helical" evidence="6">
    <location>
        <begin position="284"/>
        <end position="306"/>
    </location>
</feature>
<feature type="transmembrane region" description="Helical" evidence="6">
    <location>
        <begin position="667"/>
        <end position="690"/>
    </location>
</feature>
<sequence length="790" mass="87959">MFMNYLKVAWRNMVKNKVYSALNIVGLGAGIAVAMLIGMWVYYQYSYDKFIPNQEQVYQVRRNFNSNGDTVTFSSTSLKLADALRSQMPEMEYVAETDQIGSHGLVVGDTKLYVAGIQAGKDFLNIFKYPMLAGSYNKALTDIYSIILTKSTAKALFGNASPINRMVRVDNKDNLKVTAVIDDIPANSTLQFKYIIPFSYYELSQAWVKSSRTAGYGNNSFWQFVKLKQGADYWQVSRKIRDIEKTETSSVNAMNSNVIIQPMSEWHLYSDYKNGKAAGGFIEYIRMFSIIGILVLVIACINFVNLSTARFEKRAREVGVRKTIGSTRANLIWQFLTETGVITLIAFALCLLLVQLALPGFNSLTGTSIVIPFGNPAFWLAMIIGVVLVTMLAGSRPAFYLSAFNPVKVLKGSVQAGKSAGISRKLLVVVQFTCSIALIISTIVIYRQIQYAKERPTGFNVSRLLTSDMNEDMSRNYRALKNELLQSGLVNKVTTSSSPATNVYSHGDIDSWPGKHPGETVEMGFVQVSDDYFKTLGMTFKAGRDFLPNSKADSLNVIMNEAAIKRLRLTDPLNQPLMLDNKQYHIVGIVKDALVESPYQSAAPVTYVYNNGWNMIYQLSNKTNDHKAIAEIGAIFNKYNPAFPYTYRFVDDDYNMKFSEEVLVGKLSGIFAGLAILISCLGLFGMSAFVAEQRIKEIGIRKVLGAKVSQLWLLLSKDFILLVVVSCVIASPLAFYFLQNWLQKYDYRITIGPGIFILSAAIAIAITLVTISFQAIKAAIANPVKSLKTE</sequence>
<organism evidence="9 10">
    <name type="scientific">Mucilaginibacter glaciei</name>
    <dbReference type="NCBI Taxonomy" id="2772109"/>
    <lineage>
        <taxon>Bacteria</taxon>
        <taxon>Pseudomonadati</taxon>
        <taxon>Bacteroidota</taxon>
        <taxon>Sphingobacteriia</taxon>
        <taxon>Sphingobacteriales</taxon>
        <taxon>Sphingobacteriaceae</taxon>
        <taxon>Mucilaginibacter</taxon>
    </lineage>
</organism>
<evidence type="ECO:0000259" key="7">
    <source>
        <dbReference type="Pfam" id="PF02687"/>
    </source>
</evidence>
<feature type="domain" description="ABC3 transporter permease C-terminal" evidence="7">
    <location>
        <begin position="290"/>
        <end position="404"/>
    </location>
</feature>
<feature type="transmembrane region" description="Helical" evidence="6">
    <location>
        <begin position="755"/>
        <end position="776"/>
    </location>
</feature>
<evidence type="ECO:0000256" key="6">
    <source>
        <dbReference type="SAM" id="Phobius"/>
    </source>
</evidence>
<dbReference type="EMBL" id="JACWMX010000005">
    <property type="protein sequence ID" value="MBD1394234.1"/>
    <property type="molecule type" value="Genomic_DNA"/>
</dbReference>
<dbReference type="InterPro" id="IPR003838">
    <property type="entry name" value="ABC3_permease_C"/>
</dbReference>
<dbReference type="RefSeq" id="WP_191163971.1">
    <property type="nucleotide sequence ID" value="NZ_JACWMX010000005.1"/>
</dbReference>
<dbReference type="PANTHER" id="PTHR30572:SF18">
    <property type="entry name" value="ABC-TYPE MACROLIDE FAMILY EXPORT SYSTEM PERMEASE COMPONENT 2"/>
    <property type="match status" value="1"/>
</dbReference>
<reference evidence="9" key="1">
    <citation type="submission" date="2020-09" db="EMBL/GenBank/DDBJ databases">
        <title>Novel species of Mucilaginibacter isolated from a glacier on the Tibetan Plateau.</title>
        <authorList>
            <person name="Liu Q."/>
            <person name="Xin Y.-H."/>
        </authorList>
    </citation>
    <scope>NUCLEOTIDE SEQUENCE</scope>
    <source>
        <strain evidence="9">ZB1P21</strain>
    </source>
</reference>
<accession>A0A926NYX8</accession>
<evidence type="ECO:0000256" key="3">
    <source>
        <dbReference type="ARBA" id="ARBA00022692"/>
    </source>
</evidence>
<evidence type="ECO:0000256" key="1">
    <source>
        <dbReference type="ARBA" id="ARBA00004651"/>
    </source>
</evidence>
<feature type="transmembrane region" description="Helical" evidence="6">
    <location>
        <begin position="426"/>
        <end position="446"/>
    </location>
</feature>
<feature type="domain" description="ABC3 transporter permease C-terminal" evidence="7">
    <location>
        <begin position="670"/>
        <end position="783"/>
    </location>
</feature>
<feature type="domain" description="MacB-like periplasmic core" evidence="8">
    <location>
        <begin position="20"/>
        <end position="242"/>
    </location>
</feature>
<dbReference type="AlphaFoldDB" id="A0A926NYX8"/>
<comment type="caution">
    <text evidence="9">The sequence shown here is derived from an EMBL/GenBank/DDBJ whole genome shotgun (WGS) entry which is preliminary data.</text>
</comment>
<keyword evidence="2" id="KW-1003">Cell membrane</keyword>
<comment type="subcellular location">
    <subcellularLocation>
        <location evidence="1">Cell membrane</location>
        <topology evidence="1">Multi-pass membrane protein</topology>
    </subcellularLocation>
</comment>